<evidence type="ECO:0000259" key="1">
    <source>
        <dbReference type="Pfam" id="PF00561"/>
    </source>
</evidence>
<dbReference type="AlphaFoldDB" id="A0A059AHN6"/>
<dbReference type="KEGG" id="egr:104422983"/>
<dbReference type="OMA" id="QTTVHFW"/>
<gene>
    <name evidence="2" type="ORF">EUGRSUZ_J02811</name>
</gene>
<dbReference type="eggNOG" id="KOG1454">
    <property type="taxonomic scope" value="Eukaryota"/>
</dbReference>
<dbReference type="PRINTS" id="PR00111">
    <property type="entry name" value="ABHYDROLASE"/>
</dbReference>
<protein>
    <recommendedName>
        <fullName evidence="1">AB hydrolase-1 domain-containing protein</fullName>
    </recommendedName>
</protein>
<dbReference type="InterPro" id="IPR000073">
    <property type="entry name" value="AB_hydrolase_1"/>
</dbReference>
<dbReference type="EMBL" id="KK198762">
    <property type="protein sequence ID" value="KCW53532.1"/>
    <property type="molecule type" value="Genomic_DNA"/>
</dbReference>
<dbReference type="Pfam" id="PF00561">
    <property type="entry name" value="Abhydrolase_1"/>
    <property type="match status" value="1"/>
</dbReference>
<organism evidence="2">
    <name type="scientific">Eucalyptus grandis</name>
    <name type="common">Flooded gum</name>
    <dbReference type="NCBI Taxonomy" id="71139"/>
    <lineage>
        <taxon>Eukaryota</taxon>
        <taxon>Viridiplantae</taxon>
        <taxon>Streptophyta</taxon>
        <taxon>Embryophyta</taxon>
        <taxon>Tracheophyta</taxon>
        <taxon>Spermatophyta</taxon>
        <taxon>Magnoliopsida</taxon>
        <taxon>eudicotyledons</taxon>
        <taxon>Gunneridae</taxon>
        <taxon>Pentapetalae</taxon>
        <taxon>rosids</taxon>
        <taxon>malvids</taxon>
        <taxon>Myrtales</taxon>
        <taxon>Myrtaceae</taxon>
        <taxon>Myrtoideae</taxon>
        <taxon>Eucalypteae</taxon>
        <taxon>Eucalyptus</taxon>
    </lineage>
</organism>
<sequence length="334" mass="38032">MPTSMDSSKLILLLSFYLSTTIHVLKNLLSRLTTLHRTPLLVNLLEIFLSLYFWWCGLSPCTVDLDDRQTTIHFWCSAHRMSKKPYLVLIHGYGGNSKGQFWTQVGPLSQNFNLFIPDLLFFGKSHTLSPQRSDVFQAICIVEGLKKLGVDKYSIYAISYGGYVGYRMAEIGGDGVEKVVIVSTGIGCTDEQKFEQLRKIGRNPLELLLPEKPQDLRGLMNLSIYKFNPFKWVPDFFLQQFIDVMCNDYRKEKSELAEHLLFRKADSNLPVLTQETLIIWGDKDKVFPLSFAHHLQRHLGPKSKLEIIKDTGHAANIESPGALNNFITAFILGK</sequence>
<dbReference type="InterPro" id="IPR029058">
    <property type="entry name" value="AB_hydrolase_fold"/>
</dbReference>
<dbReference type="PANTHER" id="PTHR43139:SF37">
    <property type="entry name" value="ALPHA_BETA-HYDROLASES SUPERFAMILY PROTEIN"/>
    <property type="match status" value="1"/>
</dbReference>
<proteinExistence type="predicted"/>
<feature type="domain" description="AB hydrolase-1" evidence="1">
    <location>
        <begin position="86"/>
        <end position="320"/>
    </location>
</feature>
<dbReference type="OrthoDB" id="6431331at2759"/>
<dbReference type="Gene3D" id="3.40.50.1820">
    <property type="entry name" value="alpha/beta hydrolase"/>
    <property type="match status" value="1"/>
</dbReference>
<evidence type="ECO:0000313" key="2">
    <source>
        <dbReference type="EMBL" id="KCW53532.1"/>
    </source>
</evidence>
<dbReference type="InParanoid" id="A0A059AHN6"/>
<reference evidence="2" key="1">
    <citation type="submission" date="2013-07" db="EMBL/GenBank/DDBJ databases">
        <title>The genome of Eucalyptus grandis.</title>
        <authorList>
            <person name="Schmutz J."/>
            <person name="Hayes R."/>
            <person name="Myburg A."/>
            <person name="Tuskan G."/>
            <person name="Grattapaglia D."/>
            <person name="Rokhsar D.S."/>
        </authorList>
    </citation>
    <scope>NUCLEOTIDE SEQUENCE</scope>
    <source>
        <tissue evidence="2">Leaf extractions</tissue>
    </source>
</reference>
<name>A0A059AHN6_EUCGR</name>
<accession>A0A059AHN6</accession>
<dbReference type="SUPFAM" id="SSF53474">
    <property type="entry name" value="alpha/beta-Hydrolases"/>
    <property type="match status" value="1"/>
</dbReference>
<dbReference type="STRING" id="71139.A0A059AHN6"/>
<dbReference type="InterPro" id="IPR052370">
    <property type="entry name" value="Meta-cleavage_hydrolase"/>
</dbReference>
<dbReference type="FunCoup" id="A0A059AHN6">
    <property type="interactions" value="579"/>
</dbReference>
<dbReference type="PANTHER" id="PTHR43139">
    <property type="entry name" value="SI:DKEY-122A22.2"/>
    <property type="match status" value="1"/>
</dbReference>
<dbReference type="Gramene" id="KCW53532">
    <property type="protein sequence ID" value="KCW53532"/>
    <property type="gene ID" value="EUGRSUZ_J02811"/>
</dbReference>